<dbReference type="EMBL" id="QXGC01000170">
    <property type="protein sequence ID" value="KAE9246442.1"/>
    <property type="molecule type" value="Genomic_DNA"/>
</dbReference>
<sequence>MNDALKTAMRDVAELGADMEDGDDLERGLSDGEELGVLGEDLGDYERLQEAVKAVAGGKMTYRAAEEAYSINRMRIQRRVSGEVRMTAGMGRHQFSLKAKKLVYGKQLKSEPITPSA</sequence>
<dbReference type="Proteomes" id="UP000488956">
    <property type="component" value="Unassembled WGS sequence"/>
</dbReference>
<evidence type="ECO:0000313" key="3">
    <source>
        <dbReference type="EMBL" id="KAE9246442.1"/>
    </source>
</evidence>
<protein>
    <recommendedName>
        <fullName evidence="1">HTH psq-type domain-containing protein</fullName>
    </recommendedName>
</protein>
<dbReference type="Pfam" id="PF05225">
    <property type="entry name" value="HTH_psq"/>
    <property type="match status" value="1"/>
</dbReference>
<dbReference type="GO" id="GO:0003677">
    <property type="term" value="F:DNA binding"/>
    <property type="evidence" value="ECO:0007669"/>
    <property type="project" value="InterPro"/>
</dbReference>
<accession>A0A6G0LPG4</accession>
<feature type="domain" description="HTH psq-type" evidence="1">
    <location>
        <begin position="46"/>
        <end position="83"/>
    </location>
</feature>
<evidence type="ECO:0000313" key="5">
    <source>
        <dbReference type="Proteomes" id="UP000488956"/>
    </source>
</evidence>
<dbReference type="Proteomes" id="UP000476176">
    <property type="component" value="Unassembled WGS sequence"/>
</dbReference>
<dbReference type="AlphaFoldDB" id="A0A6G0LPG4"/>
<dbReference type="EMBL" id="QXFX01000186">
    <property type="protein sequence ID" value="KAE9126789.1"/>
    <property type="molecule type" value="Genomic_DNA"/>
</dbReference>
<proteinExistence type="predicted"/>
<name>A0A6G0LPG4_9STRA</name>
<evidence type="ECO:0000259" key="1">
    <source>
        <dbReference type="Pfam" id="PF05225"/>
    </source>
</evidence>
<dbReference type="InterPro" id="IPR007889">
    <property type="entry name" value="HTH_Psq"/>
</dbReference>
<dbReference type="Gene3D" id="1.10.10.60">
    <property type="entry name" value="Homeodomain-like"/>
    <property type="match status" value="1"/>
</dbReference>
<comment type="caution">
    <text evidence="2">The sequence shown here is derived from an EMBL/GenBank/DDBJ whole genome shotgun (WGS) entry which is preliminary data.</text>
</comment>
<reference evidence="4 5" key="1">
    <citation type="submission" date="2018-09" db="EMBL/GenBank/DDBJ databases">
        <title>Genomic investigation of the strawberry pathogen Phytophthora fragariae indicates pathogenicity is determined by transcriptional variation in three key races.</title>
        <authorList>
            <person name="Adams T.M."/>
            <person name="Armitage A.D."/>
            <person name="Sobczyk M.K."/>
            <person name="Bates H.J."/>
            <person name="Dunwell J.M."/>
            <person name="Nellist C.F."/>
            <person name="Harrison R.J."/>
        </authorList>
    </citation>
    <scope>NUCLEOTIDE SEQUENCE [LARGE SCALE GENOMIC DNA]</scope>
    <source>
        <strain evidence="3 4">BC-23</strain>
        <strain evidence="2 5">ONT-3</strain>
    </source>
</reference>
<organism evidence="2 5">
    <name type="scientific">Phytophthora fragariae</name>
    <dbReference type="NCBI Taxonomy" id="53985"/>
    <lineage>
        <taxon>Eukaryota</taxon>
        <taxon>Sar</taxon>
        <taxon>Stramenopiles</taxon>
        <taxon>Oomycota</taxon>
        <taxon>Peronosporomycetes</taxon>
        <taxon>Peronosporales</taxon>
        <taxon>Peronosporaceae</taxon>
        <taxon>Phytophthora</taxon>
    </lineage>
</organism>
<evidence type="ECO:0000313" key="4">
    <source>
        <dbReference type="Proteomes" id="UP000476176"/>
    </source>
</evidence>
<evidence type="ECO:0000313" key="2">
    <source>
        <dbReference type="EMBL" id="KAE9126789.1"/>
    </source>
</evidence>
<gene>
    <name evidence="3" type="ORF">PF004_g4792</name>
    <name evidence="2" type="ORF">PF010_g5164</name>
</gene>